<dbReference type="Pfam" id="PF00126">
    <property type="entry name" value="HTH_1"/>
    <property type="match status" value="1"/>
</dbReference>
<evidence type="ECO:0000259" key="5">
    <source>
        <dbReference type="PROSITE" id="PS50931"/>
    </source>
</evidence>
<reference evidence="6 7" key="1">
    <citation type="submission" date="2018-05" db="EMBL/GenBank/DDBJ databases">
        <title>Genomic Encyclopedia of Type Strains, Phase IV (KMG-IV): sequencing the most valuable type-strain genomes for metagenomic binning, comparative biology and taxonomic classification.</title>
        <authorList>
            <person name="Goeker M."/>
        </authorList>
    </citation>
    <scope>NUCLEOTIDE SEQUENCE [LARGE SCALE GENOMIC DNA]</scope>
    <source>
        <strain evidence="6 7">DSM 25134</strain>
    </source>
</reference>
<dbReference type="GO" id="GO:0003677">
    <property type="term" value="F:DNA binding"/>
    <property type="evidence" value="ECO:0007669"/>
    <property type="project" value="UniProtKB-KW"/>
</dbReference>
<keyword evidence="7" id="KW-1185">Reference proteome</keyword>
<proteinExistence type="inferred from homology"/>
<comment type="similarity">
    <text evidence="1">Belongs to the LysR transcriptional regulatory family.</text>
</comment>
<comment type="caution">
    <text evidence="6">The sequence shown here is derived from an EMBL/GenBank/DDBJ whole genome shotgun (WGS) entry which is preliminary data.</text>
</comment>
<dbReference type="InterPro" id="IPR000847">
    <property type="entry name" value="LysR_HTH_N"/>
</dbReference>
<dbReference type="InterPro" id="IPR036390">
    <property type="entry name" value="WH_DNA-bd_sf"/>
</dbReference>
<evidence type="ECO:0000256" key="3">
    <source>
        <dbReference type="ARBA" id="ARBA00023125"/>
    </source>
</evidence>
<dbReference type="InterPro" id="IPR036388">
    <property type="entry name" value="WH-like_DNA-bd_sf"/>
</dbReference>
<evidence type="ECO:0000256" key="2">
    <source>
        <dbReference type="ARBA" id="ARBA00023015"/>
    </source>
</evidence>
<name>A0A318JR57_9NEIS</name>
<dbReference type="PROSITE" id="PS50931">
    <property type="entry name" value="HTH_LYSR"/>
    <property type="match status" value="1"/>
</dbReference>
<keyword evidence="2" id="KW-0805">Transcription regulation</keyword>
<organism evidence="6 7">
    <name type="scientific">Aquitalea magnusonii</name>
    <dbReference type="NCBI Taxonomy" id="332411"/>
    <lineage>
        <taxon>Bacteria</taxon>
        <taxon>Pseudomonadati</taxon>
        <taxon>Pseudomonadota</taxon>
        <taxon>Betaproteobacteria</taxon>
        <taxon>Neisseriales</taxon>
        <taxon>Chromobacteriaceae</taxon>
        <taxon>Aquitalea</taxon>
    </lineage>
</organism>
<sequence>MLDPKQLEALSAVVDSGGFDKAARKLFLTQSAISQRIRQLEENLGQPVLTRTSPPAPTTAGRLLLQHFRQLSLMEGELLNTLLPDGEQSDFTTLAVGVNADSLATWFLPAVQTLMQRRRLLFDVMMDDQDYTHELMRSGHVAGCIGTRDTPIQGGECHFLGCMRYLCLATPDFAARYFADGFTHAALAQAPAIIFSGKDDLHSQFLRQVAGYDGSTPHITLPTPQGFVQATRLGLAYSLLPELMIDDDLQSGRLLDLLPGQYVDLPLYWHHWRVESALAADLSSALLDWARQVLRQQRPER</sequence>
<accession>A0A318JR57</accession>
<gene>
    <name evidence="6" type="ORF">DFR38_101208</name>
</gene>
<evidence type="ECO:0000313" key="7">
    <source>
        <dbReference type="Proteomes" id="UP000248395"/>
    </source>
</evidence>
<dbReference type="NCBIfam" id="NF009888">
    <property type="entry name" value="PRK13348.1"/>
    <property type="match status" value="1"/>
</dbReference>
<protein>
    <submittedName>
        <fullName evidence="6">LysR family transcriptional regulator (Chromosome initiation inhibitor)</fullName>
    </submittedName>
</protein>
<dbReference type="EMBL" id="QJKC01000001">
    <property type="protein sequence ID" value="PXX51147.1"/>
    <property type="molecule type" value="Genomic_DNA"/>
</dbReference>
<dbReference type="SUPFAM" id="SSF46785">
    <property type="entry name" value="Winged helix' DNA-binding domain"/>
    <property type="match status" value="1"/>
</dbReference>
<dbReference type="PRINTS" id="PR00039">
    <property type="entry name" value="HTHLYSR"/>
</dbReference>
<evidence type="ECO:0000256" key="4">
    <source>
        <dbReference type="ARBA" id="ARBA00023163"/>
    </source>
</evidence>
<dbReference type="RefSeq" id="WP_110312868.1">
    <property type="nucleotide sequence ID" value="NZ_QJKC01000001.1"/>
</dbReference>
<keyword evidence="4" id="KW-0804">Transcription</keyword>
<dbReference type="NCBIfam" id="NF002964">
    <property type="entry name" value="PRK03635.1"/>
    <property type="match status" value="1"/>
</dbReference>
<dbReference type="OrthoDB" id="3252676at2"/>
<dbReference type="PANTHER" id="PTHR30579">
    <property type="entry name" value="TRANSCRIPTIONAL REGULATOR"/>
    <property type="match status" value="1"/>
</dbReference>
<dbReference type="AlphaFoldDB" id="A0A318JR57"/>
<dbReference type="GO" id="GO:0003700">
    <property type="term" value="F:DNA-binding transcription factor activity"/>
    <property type="evidence" value="ECO:0007669"/>
    <property type="project" value="InterPro"/>
</dbReference>
<dbReference type="Pfam" id="PF03466">
    <property type="entry name" value="LysR_substrate"/>
    <property type="match status" value="1"/>
</dbReference>
<evidence type="ECO:0000313" key="6">
    <source>
        <dbReference type="EMBL" id="PXX51147.1"/>
    </source>
</evidence>
<dbReference type="Proteomes" id="UP000248395">
    <property type="component" value="Unassembled WGS sequence"/>
</dbReference>
<dbReference type="NCBIfam" id="TIGR03298">
    <property type="entry name" value="argP"/>
    <property type="match status" value="1"/>
</dbReference>
<dbReference type="InterPro" id="IPR017685">
    <property type="entry name" value="ArgP"/>
</dbReference>
<evidence type="ECO:0000256" key="1">
    <source>
        <dbReference type="ARBA" id="ARBA00009437"/>
    </source>
</evidence>
<dbReference type="PANTHER" id="PTHR30579:SF2">
    <property type="entry name" value="HTH-TYPE TRANSCRIPTIONAL REGULATOR ARGP"/>
    <property type="match status" value="1"/>
</dbReference>
<dbReference type="Gene3D" id="3.40.190.290">
    <property type="match status" value="1"/>
</dbReference>
<dbReference type="Gene3D" id="1.10.10.10">
    <property type="entry name" value="Winged helix-like DNA-binding domain superfamily/Winged helix DNA-binding domain"/>
    <property type="match status" value="1"/>
</dbReference>
<keyword evidence="3" id="KW-0238">DNA-binding</keyword>
<dbReference type="InterPro" id="IPR050176">
    <property type="entry name" value="LTTR"/>
</dbReference>
<feature type="domain" description="HTH lysR-type" evidence="5">
    <location>
        <begin position="2"/>
        <end position="58"/>
    </location>
</feature>
<dbReference type="InterPro" id="IPR005119">
    <property type="entry name" value="LysR_subst-bd"/>
</dbReference>
<dbReference type="SUPFAM" id="SSF53850">
    <property type="entry name" value="Periplasmic binding protein-like II"/>
    <property type="match status" value="1"/>
</dbReference>